<dbReference type="Pfam" id="PF12895">
    <property type="entry name" value="ANAPC3"/>
    <property type="match status" value="1"/>
</dbReference>
<evidence type="ECO:0000256" key="1">
    <source>
        <dbReference type="PROSITE-ProRule" id="PRU00339"/>
    </source>
</evidence>
<name>A0A1H7RL32_AQUAM</name>
<gene>
    <name evidence="2" type="ORF">SAMN04487910_2784</name>
</gene>
<proteinExistence type="predicted"/>
<dbReference type="PROSITE" id="PS50005">
    <property type="entry name" value="TPR"/>
    <property type="match status" value="3"/>
</dbReference>
<dbReference type="Pfam" id="PF13176">
    <property type="entry name" value="TPR_7"/>
    <property type="match status" value="1"/>
</dbReference>
<dbReference type="Gene3D" id="1.25.40.10">
    <property type="entry name" value="Tetratricopeptide repeat domain"/>
    <property type="match status" value="4"/>
</dbReference>
<dbReference type="PANTHER" id="PTHR12558">
    <property type="entry name" value="CELL DIVISION CYCLE 16,23,27"/>
    <property type="match status" value="1"/>
</dbReference>
<feature type="repeat" description="TPR" evidence="1">
    <location>
        <begin position="296"/>
        <end position="329"/>
    </location>
</feature>
<organism evidence="2 3">
    <name type="scientific">Aquimarina amphilecti</name>
    <dbReference type="NCBI Taxonomy" id="1038014"/>
    <lineage>
        <taxon>Bacteria</taxon>
        <taxon>Pseudomonadati</taxon>
        <taxon>Bacteroidota</taxon>
        <taxon>Flavobacteriia</taxon>
        <taxon>Flavobacteriales</taxon>
        <taxon>Flavobacteriaceae</taxon>
        <taxon>Aquimarina</taxon>
    </lineage>
</organism>
<dbReference type="PANTHER" id="PTHR12558:SF13">
    <property type="entry name" value="CELL DIVISION CYCLE PROTEIN 27 HOMOLOG"/>
    <property type="match status" value="1"/>
</dbReference>
<feature type="repeat" description="TPR" evidence="1">
    <location>
        <begin position="193"/>
        <end position="226"/>
    </location>
</feature>
<evidence type="ECO:0000313" key="2">
    <source>
        <dbReference type="EMBL" id="SEL60956.1"/>
    </source>
</evidence>
<dbReference type="SUPFAM" id="SSF48452">
    <property type="entry name" value="TPR-like"/>
    <property type="match status" value="2"/>
</dbReference>
<dbReference type="RefSeq" id="WP_091409530.1">
    <property type="nucleotide sequence ID" value="NZ_FOAB01000005.1"/>
</dbReference>
<dbReference type="OrthoDB" id="9810596at2"/>
<reference evidence="2 3" key="1">
    <citation type="submission" date="2016-10" db="EMBL/GenBank/DDBJ databases">
        <authorList>
            <person name="de Groot N.N."/>
        </authorList>
    </citation>
    <scope>NUCLEOTIDE SEQUENCE [LARGE SCALE GENOMIC DNA]</scope>
    <source>
        <strain evidence="2 3">DSM 25232</strain>
    </source>
</reference>
<accession>A0A1H7RL32</accession>
<feature type="repeat" description="TPR" evidence="1">
    <location>
        <begin position="261"/>
        <end position="294"/>
    </location>
</feature>
<dbReference type="InterPro" id="IPR011990">
    <property type="entry name" value="TPR-like_helical_dom_sf"/>
</dbReference>
<dbReference type="AlphaFoldDB" id="A0A1H7RL32"/>
<dbReference type="SMART" id="SM00028">
    <property type="entry name" value="TPR"/>
    <property type="match status" value="6"/>
</dbReference>
<dbReference type="EMBL" id="FOAB01000005">
    <property type="protein sequence ID" value="SEL60956.1"/>
    <property type="molecule type" value="Genomic_DNA"/>
</dbReference>
<evidence type="ECO:0000313" key="3">
    <source>
        <dbReference type="Proteomes" id="UP000198521"/>
    </source>
</evidence>
<sequence>MIVVIHKSIKYFFYILIALTFIKVEAQDSQLKIADSLYTIGNFSEAIKSYKTIVPKDDYILLKIAKAHKAKGTYKDALNYYEKVILMNTELLSAKLEYAKLLMSTNQFKKADSVYSDLVAKHNDNPNFQYRLGLAKKKLKDTTAITYFEEAFRLDNTHQKSCFEVSKYYLKKRKYNTVEDTANKGLASYSENPELINVLAQNYLLQKYYSEAIPYFEKLIKLNHGNEFVHASLALCYHKDYEFKKAIEQYLQALTFNNQVPLRYTRLAQAYTSIKKYDEALTSFKMALELKDVPIDEDLYNIAMTYRHREEWENAIKHMKLAIRENPNYYNAQYQLATFADAYYKDPKVKLKYYNNCLKKLEASKEDNTFINFLKQTINKRVKQLEQEIEKK</sequence>
<dbReference type="STRING" id="1038014.SAMN04487910_2784"/>
<dbReference type="InterPro" id="IPR019734">
    <property type="entry name" value="TPR_rpt"/>
</dbReference>
<dbReference type="Pfam" id="PF14559">
    <property type="entry name" value="TPR_19"/>
    <property type="match status" value="1"/>
</dbReference>
<keyword evidence="1" id="KW-0802">TPR repeat</keyword>
<keyword evidence="3" id="KW-1185">Reference proteome</keyword>
<protein>
    <submittedName>
        <fullName evidence="2">Tetratricopeptide repeat-containing protein</fullName>
    </submittedName>
</protein>
<dbReference type="Proteomes" id="UP000198521">
    <property type="component" value="Unassembled WGS sequence"/>
</dbReference>